<evidence type="ECO:0000256" key="8">
    <source>
        <dbReference type="ARBA" id="ARBA00033335"/>
    </source>
</evidence>
<dbReference type="InterPro" id="IPR044965">
    <property type="entry name" value="Glyco_hydro_17_plant"/>
</dbReference>
<evidence type="ECO:0000256" key="7">
    <source>
        <dbReference type="ARBA" id="ARBA00023295"/>
    </source>
</evidence>
<evidence type="ECO:0000256" key="6">
    <source>
        <dbReference type="ARBA" id="ARBA00023157"/>
    </source>
</evidence>
<evidence type="ECO:0000256" key="4">
    <source>
        <dbReference type="ARBA" id="ARBA00022729"/>
    </source>
</evidence>
<dbReference type="InterPro" id="IPR012946">
    <property type="entry name" value="X8"/>
</dbReference>
<evidence type="ECO:0000256" key="9">
    <source>
        <dbReference type="ARBA" id="ARBA00033417"/>
    </source>
</evidence>
<organism evidence="14">
    <name type="scientific">Glycine max</name>
    <name type="common">Soybean</name>
    <name type="synonym">Glycine hispida</name>
    <dbReference type="NCBI Taxonomy" id="3847"/>
    <lineage>
        <taxon>Eukaryota</taxon>
        <taxon>Viridiplantae</taxon>
        <taxon>Streptophyta</taxon>
        <taxon>Embryophyta</taxon>
        <taxon>Tracheophyta</taxon>
        <taxon>Spermatophyta</taxon>
        <taxon>Magnoliopsida</taxon>
        <taxon>eudicotyledons</taxon>
        <taxon>Gunneridae</taxon>
        <taxon>Pentapetalae</taxon>
        <taxon>rosids</taxon>
        <taxon>fabids</taxon>
        <taxon>Fabales</taxon>
        <taxon>Fabaceae</taxon>
        <taxon>Papilionoideae</taxon>
        <taxon>50 kb inversion clade</taxon>
        <taxon>NPAAA clade</taxon>
        <taxon>indigoferoid/millettioid clade</taxon>
        <taxon>Phaseoleae</taxon>
        <taxon>Glycine</taxon>
        <taxon>Glycine subgen. Soja</taxon>
    </lineage>
</organism>
<dbReference type="SMART" id="SM00768">
    <property type="entry name" value="X8"/>
    <property type="match status" value="1"/>
</dbReference>
<dbReference type="Pfam" id="PF00332">
    <property type="entry name" value="Glyco_hydro_17"/>
    <property type="match status" value="1"/>
</dbReference>
<dbReference type="AlphaFoldDB" id="A0A0R0EFF0"/>
<evidence type="ECO:0000256" key="5">
    <source>
        <dbReference type="ARBA" id="ARBA00022801"/>
    </source>
</evidence>
<dbReference type="STRING" id="3847.A0A0R0EFF0"/>
<keyword evidence="7" id="KW-0326">Glycosidase</keyword>
<evidence type="ECO:0000256" key="3">
    <source>
        <dbReference type="ARBA" id="ARBA00012780"/>
    </source>
</evidence>
<reference evidence="15" key="2">
    <citation type="submission" date="2018-02" db="UniProtKB">
        <authorList>
            <consortium name="EnsemblPlants"/>
        </authorList>
    </citation>
    <scope>IDENTIFICATION</scope>
    <source>
        <strain evidence="15">Williams 82</strain>
    </source>
</reference>
<dbReference type="EnsemblPlants" id="KRG89415">
    <property type="protein sequence ID" value="KRG89415"/>
    <property type="gene ID" value="GLYMA_20G022300"/>
</dbReference>
<sequence length="359" mass="38150">MAEIEPCPFLLLALFSCTLFNASSTAKIGVNYGTVADNLPPPSTVAAFLISQTTIDRVKLFDANPAILRAFAGTGISVTVTVPNADIPSLSTLPAAQAWLSANLLPFLPATSDKTLISHILPTMKSLHEALTISNLTTIQVSTPHSLGILSTSNPPSAAAFRRGYDRAIFAPILNFHRETKSPFMINPPSPKPNGGVLDHLTGFNYSNMFDAQMDAVFSAMKRLGFADVELIVAKRNLKPTVSERNSGLFKPDLTPVYHVAVYTAKQALGPTSRTIALTPSESPASSSSSSKKTNASEAVLQANIDFVCRRSGIDSGPIKDGGPCFKPNTVRPHAAYAMNAYYRDMLGAPSNIAGAPSN</sequence>
<dbReference type="InterPro" id="IPR000490">
    <property type="entry name" value="Glyco_hydro_17"/>
</dbReference>
<dbReference type="Proteomes" id="UP000008827">
    <property type="component" value="Chromosome 20"/>
</dbReference>
<evidence type="ECO:0000256" key="1">
    <source>
        <dbReference type="ARBA" id="ARBA00000382"/>
    </source>
</evidence>
<evidence type="ECO:0000256" key="11">
    <source>
        <dbReference type="SAM" id="MobiDB-lite"/>
    </source>
</evidence>
<dbReference type="GO" id="GO:0005886">
    <property type="term" value="C:plasma membrane"/>
    <property type="evidence" value="ECO:0000318"/>
    <property type="project" value="GO_Central"/>
</dbReference>
<evidence type="ECO:0000259" key="13">
    <source>
        <dbReference type="SMART" id="SM00768"/>
    </source>
</evidence>
<dbReference type="Pfam" id="PF07983">
    <property type="entry name" value="X8"/>
    <property type="match status" value="1"/>
</dbReference>
<comment type="similarity">
    <text evidence="2 10">Belongs to the glycosyl hydrolase 17 family.</text>
</comment>
<evidence type="ECO:0000313" key="14">
    <source>
        <dbReference type="EMBL" id="KRG89415.1"/>
    </source>
</evidence>
<keyword evidence="6" id="KW-1015">Disulfide bond</keyword>
<dbReference type="InParanoid" id="A0A0R0EFF0"/>
<feature type="chain" id="PRO_5014520762" description="glucan endo-1,3-beta-D-glucosidase" evidence="12">
    <location>
        <begin position="26"/>
        <end position="359"/>
    </location>
</feature>
<keyword evidence="4 12" id="KW-0732">Signal</keyword>
<dbReference type="GO" id="GO:0005975">
    <property type="term" value="P:carbohydrate metabolic process"/>
    <property type="evidence" value="ECO:0007669"/>
    <property type="project" value="InterPro"/>
</dbReference>
<evidence type="ECO:0000256" key="12">
    <source>
        <dbReference type="SAM" id="SignalP"/>
    </source>
</evidence>
<dbReference type="OMA" id="DTNPDMV"/>
<gene>
    <name evidence="14" type="ORF">GLYMA_20G022300</name>
</gene>
<evidence type="ECO:0000313" key="16">
    <source>
        <dbReference type="Proteomes" id="UP000008827"/>
    </source>
</evidence>
<dbReference type="Gene3D" id="3.20.20.80">
    <property type="entry name" value="Glycosidases"/>
    <property type="match status" value="2"/>
</dbReference>
<keyword evidence="16" id="KW-1185">Reference proteome</keyword>
<dbReference type="PANTHER" id="PTHR32227">
    <property type="entry name" value="GLUCAN ENDO-1,3-BETA-GLUCOSIDASE BG1-RELATED-RELATED"/>
    <property type="match status" value="1"/>
</dbReference>
<proteinExistence type="inferred from homology"/>
<dbReference type="EC" id="3.2.1.39" evidence="3"/>
<keyword evidence="5" id="KW-0378">Hydrolase</keyword>
<reference evidence="14 15" key="1">
    <citation type="journal article" date="2010" name="Nature">
        <title>Genome sequence of the palaeopolyploid soybean.</title>
        <authorList>
            <person name="Schmutz J."/>
            <person name="Cannon S.B."/>
            <person name="Schlueter J."/>
            <person name="Ma J."/>
            <person name="Mitros T."/>
            <person name="Nelson W."/>
            <person name="Hyten D.L."/>
            <person name="Song Q."/>
            <person name="Thelen J.J."/>
            <person name="Cheng J."/>
            <person name="Xu D."/>
            <person name="Hellsten U."/>
            <person name="May G.D."/>
            <person name="Yu Y."/>
            <person name="Sakurai T."/>
            <person name="Umezawa T."/>
            <person name="Bhattacharyya M.K."/>
            <person name="Sandhu D."/>
            <person name="Valliyodan B."/>
            <person name="Lindquist E."/>
            <person name="Peto M."/>
            <person name="Grant D."/>
            <person name="Shu S."/>
            <person name="Goodstein D."/>
            <person name="Barry K."/>
            <person name="Futrell-Griggs M."/>
            <person name="Abernathy B."/>
            <person name="Du J."/>
            <person name="Tian Z."/>
            <person name="Zhu L."/>
            <person name="Gill N."/>
            <person name="Joshi T."/>
            <person name="Libault M."/>
            <person name="Sethuraman A."/>
            <person name="Zhang X.-C."/>
            <person name="Shinozaki K."/>
            <person name="Nguyen H.T."/>
            <person name="Wing R.A."/>
            <person name="Cregan P."/>
            <person name="Specht J."/>
            <person name="Grimwood J."/>
            <person name="Rokhsar D."/>
            <person name="Stacey G."/>
            <person name="Shoemaker R.C."/>
            <person name="Jackson S.A."/>
        </authorList>
    </citation>
    <scope>NUCLEOTIDE SEQUENCE</scope>
    <source>
        <strain evidence="15">cv. Williams 82</strain>
        <tissue evidence="14">Callus</tissue>
    </source>
</reference>
<feature type="signal peptide" evidence="12">
    <location>
        <begin position="1"/>
        <end position="25"/>
    </location>
</feature>
<comment type="catalytic activity">
    <reaction evidence="1">
        <text>Hydrolysis of (1-&gt;3)-beta-D-glucosidic linkages in (1-&gt;3)-beta-D-glucans.</text>
        <dbReference type="EC" id="3.2.1.39"/>
    </reaction>
</comment>
<feature type="compositionally biased region" description="Low complexity" evidence="11">
    <location>
        <begin position="279"/>
        <end position="295"/>
    </location>
</feature>
<dbReference type="InterPro" id="IPR017853">
    <property type="entry name" value="GH"/>
</dbReference>
<dbReference type="SUPFAM" id="SSF51445">
    <property type="entry name" value="(Trans)glycosidases"/>
    <property type="match status" value="1"/>
</dbReference>
<accession>A0A0R0EFF0</accession>
<evidence type="ECO:0000313" key="15">
    <source>
        <dbReference type="EnsemblPlants" id="KRG89415"/>
    </source>
</evidence>
<dbReference type="EMBL" id="CM000853">
    <property type="protein sequence ID" value="KRG89415.1"/>
    <property type="molecule type" value="Genomic_DNA"/>
</dbReference>
<protein>
    <recommendedName>
        <fullName evidence="3">glucan endo-1,3-beta-D-glucosidase</fullName>
        <ecNumber evidence="3">3.2.1.39</ecNumber>
    </recommendedName>
    <alternativeName>
        <fullName evidence="8">(1-&gt;3)-beta-glucan endohydrolase</fullName>
    </alternativeName>
    <alternativeName>
        <fullName evidence="9">Beta-1,3-endoglucanase</fullName>
    </alternativeName>
</protein>
<dbReference type="Gramene" id="KRG89415">
    <property type="protein sequence ID" value="KRG89415"/>
    <property type="gene ID" value="GLYMA_20G022300"/>
</dbReference>
<dbReference type="GO" id="GO:0042973">
    <property type="term" value="F:glucan endo-1,3-beta-D-glucosidase activity"/>
    <property type="evidence" value="ECO:0007669"/>
    <property type="project" value="UniProtKB-EC"/>
</dbReference>
<dbReference type="SMR" id="A0A0R0EFF0"/>
<evidence type="ECO:0000256" key="2">
    <source>
        <dbReference type="ARBA" id="ARBA00008773"/>
    </source>
</evidence>
<feature type="region of interest" description="Disordered" evidence="11">
    <location>
        <begin position="274"/>
        <end position="295"/>
    </location>
</feature>
<evidence type="ECO:0000256" key="10">
    <source>
        <dbReference type="RuleBase" id="RU004335"/>
    </source>
</evidence>
<feature type="domain" description="X8" evidence="13">
    <location>
        <begin position="293"/>
        <end position="359"/>
    </location>
</feature>
<reference evidence="14" key="3">
    <citation type="submission" date="2018-07" db="EMBL/GenBank/DDBJ databases">
        <title>WGS assembly of Glycine max.</title>
        <authorList>
            <person name="Schmutz J."/>
            <person name="Cannon S."/>
            <person name="Schlueter J."/>
            <person name="Ma J."/>
            <person name="Mitros T."/>
            <person name="Nelson W."/>
            <person name="Hyten D."/>
            <person name="Song Q."/>
            <person name="Thelen J."/>
            <person name="Cheng J."/>
            <person name="Xu D."/>
            <person name="Hellsten U."/>
            <person name="May G."/>
            <person name="Yu Y."/>
            <person name="Sakurai T."/>
            <person name="Umezawa T."/>
            <person name="Bhattacharyya M."/>
            <person name="Sandhu D."/>
            <person name="Valliyodan B."/>
            <person name="Lindquist E."/>
            <person name="Peto M."/>
            <person name="Grant D."/>
            <person name="Shu S."/>
            <person name="Goodstein D."/>
            <person name="Barry K."/>
            <person name="Futrell-Griggs M."/>
            <person name="Abernathy B."/>
            <person name="Du J."/>
            <person name="Tian Z."/>
            <person name="Zhu L."/>
            <person name="Gill N."/>
            <person name="Joshi T."/>
            <person name="Libault M."/>
            <person name="Sethuraman A."/>
            <person name="Zhang X."/>
            <person name="Shinozaki K."/>
            <person name="Nguyen H."/>
            <person name="Wing R."/>
            <person name="Cregan P."/>
            <person name="Specht J."/>
            <person name="Grimwood J."/>
            <person name="Rokhsar D."/>
            <person name="Stacey G."/>
            <person name="Shoemaker R."/>
            <person name="Jackson S."/>
        </authorList>
    </citation>
    <scope>NUCLEOTIDE SEQUENCE</scope>
    <source>
        <tissue evidence="14">Callus</tissue>
    </source>
</reference>
<name>A0A0R0EFF0_SOYBN</name>